<evidence type="ECO:0000313" key="7">
    <source>
        <dbReference type="Proteomes" id="UP000199515"/>
    </source>
</evidence>
<evidence type="ECO:0000259" key="4">
    <source>
        <dbReference type="PROSITE" id="PS50042"/>
    </source>
</evidence>
<dbReference type="STRING" id="589385.SAMN05421504_109129"/>
<dbReference type="InterPro" id="IPR000595">
    <property type="entry name" value="cNMP-bd_dom"/>
</dbReference>
<dbReference type="Pfam" id="PF00027">
    <property type="entry name" value="cNMP_binding"/>
    <property type="match status" value="1"/>
</dbReference>
<dbReference type="Gene3D" id="2.60.120.10">
    <property type="entry name" value="Jelly Rolls"/>
    <property type="match status" value="1"/>
</dbReference>
<dbReference type="PANTHER" id="PTHR24567:SF74">
    <property type="entry name" value="HTH-TYPE TRANSCRIPTIONAL REGULATOR ARCR"/>
    <property type="match status" value="1"/>
</dbReference>
<dbReference type="Pfam" id="PF13545">
    <property type="entry name" value="HTH_Crp_2"/>
    <property type="match status" value="1"/>
</dbReference>
<evidence type="ECO:0000259" key="5">
    <source>
        <dbReference type="PROSITE" id="PS51063"/>
    </source>
</evidence>
<dbReference type="Proteomes" id="UP000199515">
    <property type="component" value="Unassembled WGS sequence"/>
</dbReference>
<dbReference type="PROSITE" id="PS51063">
    <property type="entry name" value="HTH_CRP_2"/>
    <property type="match status" value="1"/>
</dbReference>
<dbReference type="PANTHER" id="PTHR24567">
    <property type="entry name" value="CRP FAMILY TRANSCRIPTIONAL REGULATORY PROTEIN"/>
    <property type="match status" value="1"/>
</dbReference>
<dbReference type="GO" id="GO:0016301">
    <property type="term" value="F:kinase activity"/>
    <property type="evidence" value="ECO:0007669"/>
    <property type="project" value="UniProtKB-KW"/>
</dbReference>
<dbReference type="InterPro" id="IPR018490">
    <property type="entry name" value="cNMP-bd_dom_sf"/>
</dbReference>
<dbReference type="GO" id="GO:0005829">
    <property type="term" value="C:cytosol"/>
    <property type="evidence" value="ECO:0007669"/>
    <property type="project" value="TreeGrafter"/>
</dbReference>
<dbReference type="InterPro" id="IPR014710">
    <property type="entry name" value="RmlC-like_jellyroll"/>
</dbReference>
<dbReference type="OrthoDB" id="41390at2"/>
<dbReference type="SUPFAM" id="SSF51206">
    <property type="entry name" value="cAMP-binding domain-like"/>
    <property type="match status" value="1"/>
</dbReference>
<reference evidence="6 7" key="1">
    <citation type="submission" date="2016-10" db="EMBL/GenBank/DDBJ databases">
        <authorList>
            <person name="de Groot N.N."/>
        </authorList>
    </citation>
    <scope>NUCLEOTIDE SEQUENCE [LARGE SCALE GENOMIC DNA]</scope>
    <source>
        <strain evidence="6 7">CPCC 202699</strain>
    </source>
</reference>
<protein>
    <submittedName>
        <fullName evidence="6">cAMP-binding domain of CRP or a regulatory subunit of cAMP-dependent protein kinases</fullName>
    </submittedName>
</protein>
<dbReference type="RefSeq" id="WP_091296331.1">
    <property type="nucleotide sequence ID" value="NZ_FNON01000009.1"/>
</dbReference>
<evidence type="ECO:0000313" key="6">
    <source>
        <dbReference type="EMBL" id="SDZ08694.1"/>
    </source>
</evidence>
<feature type="domain" description="Cyclic nucleotide-binding" evidence="4">
    <location>
        <begin position="8"/>
        <end position="111"/>
    </location>
</feature>
<dbReference type="EMBL" id="FNON01000009">
    <property type="protein sequence ID" value="SDZ08694.1"/>
    <property type="molecule type" value="Genomic_DNA"/>
</dbReference>
<dbReference type="CDD" id="cd00038">
    <property type="entry name" value="CAP_ED"/>
    <property type="match status" value="1"/>
</dbReference>
<evidence type="ECO:0000256" key="2">
    <source>
        <dbReference type="ARBA" id="ARBA00023125"/>
    </source>
</evidence>
<keyword evidence="1" id="KW-0805">Transcription regulation</keyword>
<keyword evidence="7" id="KW-1185">Reference proteome</keyword>
<keyword evidence="6" id="KW-0418">Kinase</keyword>
<dbReference type="InterPro" id="IPR050397">
    <property type="entry name" value="Env_Response_Regulators"/>
</dbReference>
<dbReference type="SMART" id="SM00419">
    <property type="entry name" value="HTH_CRP"/>
    <property type="match status" value="1"/>
</dbReference>
<organism evidence="6 7">
    <name type="scientific">Amycolatopsis xylanica</name>
    <dbReference type="NCBI Taxonomy" id="589385"/>
    <lineage>
        <taxon>Bacteria</taxon>
        <taxon>Bacillati</taxon>
        <taxon>Actinomycetota</taxon>
        <taxon>Actinomycetes</taxon>
        <taxon>Pseudonocardiales</taxon>
        <taxon>Pseudonocardiaceae</taxon>
        <taxon>Amycolatopsis</taxon>
    </lineage>
</organism>
<dbReference type="GO" id="GO:0003677">
    <property type="term" value="F:DNA binding"/>
    <property type="evidence" value="ECO:0007669"/>
    <property type="project" value="UniProtKB-KW"/>
</dbReference>
<keyword evidence="6" id="KW-0808">Transferase</keyword>
<keyword evidence="3" id="KW-0804">Transcription</keyword>
<sequence>MYANILCILDVLTDDQHTKLKALGTRVRFPADQTLFFEGQPSHSVLLIEEGSVKITKVAPDDTEMILAIRGAGELLGDEGVLMDEPRSATVTTITELSAIDVDADELRKFVREEDLWPTMYQAVVARGRQSDQRTLLGRLDVKYRLARWLLDIAAEVGEQTEEGWTIELLLSQQDIASRIGASRDAVAIELRKLREKGLLSTGRRKIVLHDLGTLNRIAAV</sequence>
<dbReference type="InterPro" id="IPR012318">
    <property type="entry name" value="HTH_CRP"/>
</dbReference>
<keyword evidence="2" id="KW-0238">DNA-binding</keyword>
<gene>
    <name evidence="6" type="ORF">SAMN05421504_109129</name>
</gene>
<feature type="domain" description="HTH crp-type" evidence="5">
    <location>
        <begin position="140"/>
        <end position="213"/>
    </location>
</feature>
<evidence type="ECO:0000256" key="3">
    <source>
        <dbReference type="ARBA" id="ARBA00023163"/>
    </source>
</evidence>
<dbReference type="InterPro" id="IPR036390">
    <property type="entry name" value="WH_DNA-bd_sf"/>
</dbReference>
<dbReference type="SMART" id="SM00100">
    <property type="entry name" value="cNMP"/>
    <property type="match status" value="1"/>
</dbReference>
<dbReference type="SUPFAM" id="SSF46785">
    <property type="entry name" value="Winged helix' DNA-binding domain"/>
    <property type="match status" value="1"/>
</dbReference>
<dbReference type="AlphaFoldDB" id="A0A1H3Q5A8"/>
<dbReference type="PROSITE" id="PS50042">
    <property type="entry name" value="CNMP_BINDING_3"/>
    <property type="match status" value="1"/>
</dbReference>
<name>A0A1H3Q5A8_9PSEU</name>
<accession>A0A1H3Q5A8</accession>
<evidence type="ECO:0000256" key="1">
    <source>
        <dbReference type="ARBA" id="ARBA00023015"/>
    </source>
</evidence>
<dbReference type="GO" id="GO:0003700">
    <property type="term" value="F:DNA-binding transcription factor activity"/>
    <property type="evidence" value="ECO:0007669"/>
    <property type="project" value="TreeGrafter"/>
</dbReference>
<proteinExistence type="predicted"/>